<dbReference type="CDD" id="cd08397">
    <property type="entry name" value="C2_PI3K_class_III"/>
    <property type="match status" value="1"/>
</dbReference>
<comment type="similarity">
    <text evidence="7 8">Belongs to the PI3/PI4-kinase family.</text>
</comment>
<keyword evidence="5 7" id="KW-0418">Kinase</keyword>
<dbReference type="SMART" id="SM00142">
    <property type="entry name" value="PI3K_C2"/>
    <property type="match status" value="1"/>
</dbReference>
<dbReference type="GO" id="GO:0000045">
    <property type="term" value="P:autophagosome assembly"/>
    <property type="evidence" value="ECO:0007669"/>
    <property type="project" value="TreeGrafter"/>
</dbReference>
<dbReference type="Proteomes" id="UP000507470">
    <property type="component" value="Unassembled WGS sequence"/>
</dbReference>
<dbReference type="Gene3D" id="3.30.1010.10">
    <property type="entry name" value="Phosphatidylinositol 3-kinase Catalytic Subunit, Chain A, domain 4"/>
    <property type="match status" value="1"/>
</dbReference>
<keyword evidence="3 7" id="KW-0808">Transferase</keyword>
<dbReference type="GO" id="GO:0005777">
    <property type="term" value="C:peroxisome"/>
    <property type="evidence" value="ECO:0007669"/>
    <property type="project" value="TreeGrafter"/>
</dbReference>
<dbReference type="InterPro" id="IPR008290">
    <property type="entry name" value="PI3K_Vps34"/>
</dbReference>
<dbReference type="GO" id="GO:0034271">
    <property type="term" value="C:phosphatidylinositol 3-kinase complex, class III, type I"/>
    <property type="evidence" value="ECO:0007669"/>
    <property type="project" value="TreeGrafter"/>
</dbReference>
<reference evidence="13 14" key="1">
    <citation type="submission" date="2020-06" db="EMBL/GenBank/DDBJ databases">
        <authorList>
            <person name="Li R."/>
            <person name="Bekaert M."/>
        </authorList>
    </citation>
    <scope>NUCLEOTIDE SEQUENCE [LARGE SCALE GENOMIC DNA]</scope>
    <source>
        <strain evidence="14">wild</strain>
    </source>
</reference>
<evidence type="ECO:0000256" key="3">
    <source>
        <dbReference type="ARBA" id="ARBA00022679"/>
    </source>
</evidence>
<dbReference type="SMART" id="SM00145">
    <property type="entry name" value="PI3Ka"/>
    <property type="match status" value="1"/>
</dbReference>
<organism evidence="13 14">
    <name type="scientific">Mytilus coruscus</name>
    <name type="common">Sea mussel</name>
    <dbReference type="NCBI Taxonomy" id="42192"/>
    <lineage>
        <taxon>Eukaryota</taxon>
        <taxon>Metazoa</taxon>
        <taxon>Spiralia</taxon>
        <taxon>Lophotrochozoa</taxon>
        <taxon>Mollusca</taxon>
        <taxon>Bivalvia</taxon>
        <taxon>Autobranchia</taxon>
        <taxon>Pteriomorphia</taxon>
        <taxon>Mytilida</taxon>
        <taxon>Mytiloidea</taxon>
        <taxon>Mytilidae</taxon>
        <taxon>Mytilinae</taxon>
        <taxon>Mytilus</taxon>
    </lineage>
</organism>
<dbReference type="PROSITE" id="PS51547">
    <property type="entry name" value="C2_PI3K"/>
    <property type="match status" value="1"/>
</dbReference>
<dbReference type="PIRSF" id="PIRSF000587">
    <property type="entry name" value="PI3K_Vps34"/>
    <property type="match status" value="1"/>
</dbReference>
<dbReference type="PROSITE" id="PS00915">
    <property type="entry name" value="PI3_4_KINASE_1"/>
    <property type="match status" value="1"/>
</dbReference>
<evidence type="ECO:0000259" key="11">
    <source>
        <dbReference type="PROSITE" id="PS51545"/>
    </source>
</evidence>
<dbReference type="InterPro" id="IPR018936">
    <property type="entry name" value="PI3/4_kinase_CS"/>
</dbReference>
<dbReference type="CDD" id="cd00870">
    <property type="entry name" value="PI3Ka_III"/>
    <property type="match status" value="1"/>
</dbReference>
<evidence type="ECO:0000256" key="2">
    <source>
        <dbReference type="ARBA" id="ARBA00019787"/>
    </source>
</evidence>
<dbReference type="GO" id="GO:0034272">
    <property type="term" value="C:phosphatidylinositol 3-kinase complex, class III, type II"/>
    <property type="evidence" value="ECO:0007669"/>
    <property type="project" value="TreeGrafter"/>
</dbReference>
<dbReference type="EC" id="2.7.1.137" evidence="1 7"/>
<sequence>MTELTDRFNYVYSCDLDVNVQIKIGTLEGERQRPSYQELLDDPMLKFSGAYQEGHSDLYVTCRIYSDGRPLSLAVSTSYKAFSTRWNWNEWITLPLKFSDLPRNAMMAMTIWDIYGTNKAIPVGGTAISLFGKRGTFRKGMIDLKVWPNVEADPQNHSTTLNHSTTPGKTKDTNDQMSRLAKLSKKHRDGHMVKVDWLDRLTFREIELINEKQKRDSNFMYLMIEFPYVHYNDLQYTVIYFEKGGDEPYQYRTQAEIVCVPDPEILTENLVESKHHKLARSLHSGPTDRDMKPDAKTRDQLNAIVGFPPTKMLTSEEQDLVWKFRFYLSSQKKALTKFLKCVNWKMPQEAKQAIELMSRWSPMDADDALELLSPAFTHPTVRKYAVSRLRQSDDEDLFLYLFQLVQALRYEDFEKIKHDTDQITTRRESICDTSDRDRTHTMLTRAGSHDSIIDALGGVSPKQEESPEIKLSKESDLASFLIERACDNSILANYFYWYVSVECENDESTAKEQRVNEMYLCIMKRFSQALVKGGQECRLKRATLARQQMFIERLVSMVKAVTRESGNRKKKIERLRALLQDPEVTKINFASFDDLPLPLDPNVKVNGICVEKATLLKSALMPCRLTFKTSTGSEYVTMFKHGDDLRQDQLILQIITLMDKVSNTNDCSD</sequence>
<dbReference type="InterPro" id="IPR000403">
    <property type="entry name" value="PI3/4_kinase_cat_dom"/>
</dbReference>
<evidence type="ECO:0000256" key="6">
    <source>
        <dbReference type="ARBA" id="ARBA00022840"/>
    </source>
</evidence>
<dbReference type="Gene3D" id="1.25.40.70">
    <property type="entry name" value="Phosphatidylinositol 3-kinase, accessory domain (PIK)"/>
    <property type="match status" value="1"/>
</dbReference>
<dbReference type="GO" id="GO:0000407">
    <property type="term" value="C:phagophore assembly site"/>
    <property type="evidence" value="ECO:0007669"/>
    <property type="project" value="TreeGrafter"/>
</dbReference>
<dbReference type="GO" id="GO:0016303">
    <property type="term" value="F:1-phosphatidylinositol-3-kinase activity"/>
    <property type="evidence" value="ECO:0007669"/>
    <property type="project" value="UniProtKB-UniRule"/>
</dbReference>
<name>A0A6J8DHE6_MYTCO</name>
<dbReference type="GO" id="GO:0006897">
    <property type="term" value="P:endocytosis"/>
    <property type="evidence" value="ECO:0007669"/>
    <property type="project" value="TreeGrafter"/>
</dbReference>
<dbReference type="InterPro" id="IPR001263">
    <property type="entry name" value="PI3K_accessory_dom"/>
</dbReference>
<gene>
    <name evidence="13" type="ORF">MCOR_41472</name>
</gene>
<keyword evidence="4 7" id="KW-0547">Nucleotide-binding</keyword>
<evidence type="ECO:0000259" key="10">
    <source>
        <dbReference type="PROSITE" id="PS50290"/>
    </source>
</evidence>
<dbReference type="OrthoDB" id="67688at2759"/>
<feature type="domain" description="PIK helical" evidence="11">
    <location>
        <begin position="288"/>
        <end position="525"/>
    </location>
</feature>
<evidence type="ECO:0000256" key="9">
    <source>
        <dbReference type="SAM" id="MobiDB-lite"/>
    </source>
</evidence>
<dbReference type="PANTHER" id="PTHR10048:SF7">
    <property type="entry name" value="PHOSPHATIDYLINOSITOL 3-KINASE CATALYTIC SUBUNIT TYPE 3"/>
    <property type="match status" value="1"/>
</dbReference>
<dbReference type="SUPFAM" id="SSF49562">
    <property type="entry name" value="C2 domain (Calcium/lipid-binding domain, CaLB)"/>
    <property type="match status" value="1"/>
</dbReference>
<evidence type="ECO:0000256" key="8">
    <source>
        <dbReference type="PROSITE-ProRule" id="PRU00880"/>
    </source>
</evidence>
<evidence type="ECO:0000313" key="14">
    <source>
        <dbReference type="Proteomes" id="UP000507470"/>
    </source>
</evidence>
<feature type="compositionally biased region" description="Polar residues" evidence="9">
    <location>
        <begin position="155"/>
        <end position="168"/>
    </location>
</feature>
<dbReference type="GO" id="GO:0005768">
    <property type="term" value="C:endosome"/>
    <property type="evidence" value="ECO:0007669"/>
    <property type="project" value="TreeGrafter"/>
</dbReference>
<dbReference type="InterPro" id="IPR042236">
    <property type="entry name" value="PI3K_accessory_sf"/>
</dbReference>
<comment type="catalytic activity">
    <reaction evidence="7">
        <text>a 1,2-diacyl-sn-glycero-3-phospho-(1D-myo-inositol) + ATP = a 1,2-diacyl-sn-glycero-3-phospho-(1D-myo-inositol-3-phosphate) + ADP + H(+)</text>
        <dbReference type="Rhea" id="RHEA:12709"/>
        <dbReference type="ChEBI" id="CHEBI:15378"/>
        <dbReference type="ChEBI" id="CHEBI:30616"/>
        <dbReference type="ChEBI" id="CHEBI:57880"/>
        <dbReference type="ChEBI" id="CHEBI:58088"/>
        <dbReference type="ChEBI" id="CHEBI:456216"/>
        <dbReference type="EC" id="2.7.1.137"/>
    </reaction>
</comment>
<dbReference type="InterPro" id="IPR016024">
    <property type="entry name" value="ARM-type_fold"/>
</dbReference>
<evidence type="ECO:0000256" key="4">
    <source>
        <dbReference type="ARBA" id="ARBA00022741"/>
    </source>
</evidence>
<dbReference type="Pfam" id="PF00613">
    <property type="entry name" value="PI3Ka"/>
    <property type="match status" value="1"/>
</dbReference>
<evidence type="ECO:0000256" key="7">
    <source>
        <dbReference type="PIRNR" id="PIRNR000587"/>
    </source>
</evidence>
<dbReference type="InterPro" id="IPR002420">
    <property type="entry name" value="PI3K-type_C2_dom"/>
</dbReference>
<feature type="domain" description="C2 PI3K-type" evidence="12">
    <location>
        <begin position="36"/>
        <end position="191"/>
    </location>
</feature>
<dbReference type="PROSITE" id="PS51545">
    <property type="entry name" value="PIK_HELICAL"/>
    <property type="match status" value="1"/>
</dbReference>
<dbReference type="FunFam" id="3.30.1010.10:FF:000002">
    <property type="entry name" value="Phosphatidylinositol 3-kinase catalytic subunit type 3"/>
    <property type="match status" value="1"/>
</dbReference>
<dbReference type="GO" id="GO:0005524">
    <property type="term" value="F:ATP binding"/>
    <property type="evidence" value="ECO:0007669"/>
    <property type="project" value="UniProtKB-UniRule"/>
</dbReference>
<dbReference type="SUPFAM" id="SSF56112">
    <property type="entry name" value="Protein kinase-like (PK-like)"/>
    <property type="match status" value="1"/>
</dbReference>
<proteinExistence type="inferred from homology"/>
<dbReference type="Gene3D" id="2.60.40.150">
    <property type="entry name" value="C2 domain"/>
    <property type="match status" value="1"/>
</dbReference>
<feature type="region of interest" description="Disordered" evidence="9">
    <location>
        <begin position="155"/>
        <end position="175"/>
    </location>
</feature>
<dbReference type="GO" id="GO:0048015">
    <property type="term" value="P:phosphatidylinositol-mediated signaling"/>
    <property type="evidence" value="ECO:0007669"/>
    <property type="project" value="TreeGrafter"/>
</dbReference>
<feature type="domain" description="PI3K/PI4K catalytic" evidence="10">
    <location>
        <begin position="609"/>
        <end position="669"/>
    </location>
</feature>
<dbReference type="Pfam" id="PF00792">
    <property type="entry name" value="PI3K_C2"/>
    <property type="match status" value="1"/>
</dbReference>
<evidence type="ECO:0000259" key="12">
    <source>
        <dbReference type="PROSITE" id="PS51547"/>
    </source>
</evidence>
<evidence type="ECO:0000313" key="13">
    <source>
        <dbReference type="EMBL" id="CAC5408053.1"/>
    </source>
</evidence>
<dbReference type="PANTHER" id="PTHR10048">
    <property type="entry name" value="PHOSPHATIDYLINOSITOL KINASE"/>
    <property type="match status" value="1"/>
</dbReference>
<dbReference type="FunFam" id="1.25.40.70:FF:000003">
    <property type="entry name" value="Phosphatidylinositol 3-kinase catalytic subunit type 3"/>
    <property type="match status" value="1"/>
</dbReference>
<dbReference type="InterPro" id="IPR011009">
    <property type="entry name" value="Kinase-like_dom_sf"/>
</dbReference>
<dbReference type="InterPro" id="IPR015433">
    <property type="entry name" value="PI3/4_kinase"/>
</dbReference>
<evidence type="ECO:0000256" key="5">
    <source>
        <dbReference type="ARBA" id="ARBA00022777"/>
    </source>
</evidence>
<dbReference type="SUPFAM" id="SSF48371">
    <property type="entry name" value="ARM repeat"/>
    <property type="match status" value="1"/>
</dbReference>
<dbReference type="AlphaFoldDB" id="A0A6J8DHE6"/>
<protein>
    <recommendedName>
        <fullName evidence="2 7">Phosphatidylinositol 3-kinase catalytic subunit type 3</fullName>
        <ecNumber evidence="1 7">2.7.1.137</ecNumber>
    </recommendedName>
</protein>
<keyword evidence="6 7" id="KW-0067">ATP-binding</keyword>
<dbReference type="InterPro" id="IPR035892">
    <property type="entry name" value="C2_domain_sf"/>
</dbReference>
<accession>A0A6J8DHE6</accession>
<dbReference type="PROSITE" id="PS50290">
    <property type="entry name" value="PI3_4_KINASE_3"/>
    <property type="match status" value="1"/>
</dbReference>
<keyword evidence="14" id="KW-1185">Reference proteome</keyword>
<evidence type="ECO:0000256" key="1">
    <source>
        <dbReference type="ARBA" id="ARBA00012073"/>
    </source>
</evidence>
<dbReference type="EMBL" id="CACVKT020007498">
    <property type="protein sequence ID" value="CAC5408053.1"/>
    <property type="molecule type" value="Genomic_DNA"/>
</dbReference>